<organism evidence="2 3">
    <name type="scientific">Flavobacterium rhizosphaerae</name>
    <dbReference type="NCBI Taxonomy" id="3163298"/>
    <lineage>
        <taxon>Bacteria</taxon>
        <taxon>Pseudomonadati</taxon>
        <taxon>Bacteroidota</taxon>
        <taxon>Flavobacteriia</taxon>
        <taxon>Flavobacteriales</taxon>
        <taxon>Flavobacteriaceae</taxon>
        <taxon>Flavobacterium</taxon>
    </lineage>
</organism>
<comment type="caution">
    <text evidence="2">The sequence shown here is derived from an EMBL/GenBank/DDBJ whole genome shotgun (WGS) entry which is preliminary data.</text>
</comment>
<reference evidence="2 3" key="1">
    <citation type="submission" date="2024-06" db="EMBL/GenBank/DDBJ databases">
        <authorList>
            <person name="Kaempfer P."/>
            <person name="Viver T."/>
        </authorList>
    </citation>
    <scope>NUCLEOTIDE SEQUENCE [LARGE SCALE GENOMIC DNA]</scope>
    <source>
        <strain evidence="2 3">ST-119</strain>
    </source>
</reference>
<protein>
    <submittedName>
        <fullName evidence="2">Uncharacterized protein</fullName>
    </submittedName>
</protein>
<dbReference type="RefSeq" id="WP_408083681.1">
    <property type="nucleotide sequence ID" value="NZ_JBELPZ010000002.1"/>
</dbReference>
<dbReference type="NCBIfam" id="TIGR01643">
    <property type="entry name" value="YD_repeat_2x"/>
    <property type="match status" value="1"/>
</dbReference>
<feature type="region of interest" description="Disordered" evidence="1">
    <location>
        <begin position="1"/>
        <end position="55"/>
    </location>
</feature>
<gene>
    <name evidence="2" type="ORF">ABS766_03255</name>
</gene>
<feature type="compositionally biased region" description="Basic and acidic residues" evidence="1">
    <location>
        <begin position="23"/>
        <end position="55"/>
    </location>
</feature>
<evidence type="ECO:0000313" key="3">
    <source>
        <dbReference type="Proteomes" id="UP001629156"/>
    </source>
</evidence>
<name>A0ABW8YT06_9FLAO</name>
<evidence type="ECO:0000256" key="1">
    <source>
        <dbReference type="SAM" id="MobiDB-lite"/>
    </source>
</evidence>
<dbReference type="Proteomes" id="UP001629156">
    <property type="component" value="Unassembled WGS sequence"/>
</dbReference>
<feature type="compositionally biased region" description="Polar residues" evidence="1">
    <location>
        <begin position="8"/>
        <end position="21"/>
    </location>
</feature>
<sequence length="55" mass="6352">MKNEKSKTGTTQANDNVNNNVHYDAEGNITREDERDAKDSTNDWNAEESRTSRHR</sequence>
<accession>A0ABW8YT06</accession>
<dbReference type="EMBL" id="JBELPZ010000002">
    <property type="protein sequence ID" value="MFL9843431.1"/>
    <property type="molecule type" value="Genomic_DNA"/>
</dbReference>
<evidence type="ECO:0000313" key="2">
    <source>
        <dbReference type="EMBL" id="MFL9843431.1"/>
    </source>
</evidence>
<proteinExistence type="predicted"/>
<keyword evidence="3" id="KW-1185">Reference proteome</keyword>
<dbReference type="InterPro" id="IPR006530">
    <property type="entry name" value="YD"/>
</dbReference>